<comment type="caution">
    <text evidence="1">The sequence shown here is derived from an EMBL/GenBank/DDBJ whole genome shotgun (WGS) entry which is preliminary data.</text>
</comment>
<evidence type="ECO:0000313" key="1">
    <source>
        <dbReference type="EMBL" id="GAA0041829.1"/>
    </source>
</evidence>
<sequence>MDQYHEYNINFEVLIQRNFSPHILGRIETINSSIINCMIPIGSFLGGLIV</sequence>
<evidence type="ECO:0000313" key="2">
    <source>
        <dbReference type="Proteomes" id="UP001437574"/>
    </source>
</evidence>
<reference evidence="1 2" key="1">
    <citation type="journal article" date="2024" name="Int. J. Syst. Evol. Microbiol.">
        <title>Proposal of Lactobacillus amylovorus subsp. animalis subsp. nov. and an emended description of Lactobacillus amylovorus.</title>
        <authorList>
            <person name="Yamane K."/>
            <person name="Tanizawa Y."/>
            <person name="Kobayashi H."/>
            <person name="Kamizono T."/>
            <person name="Kojima Y."/>
            <person name="Takagi H."/>
            <person name="Tohno M."/>
        </authorList>
    </citation>
    <scope>NUCLEOTIDE SEQUENCE [LARGE SCALE GENOMIC DNA]</scope>
    <source>
        <strain evidence="1 2">TKL145</strain>
    </source>
</reference>
<dbReference type="EMBL" id="BAAAAK010000001">
    <property type="protein sequence ID" value="GAA0041829.1"/>
    <property type="molecule type" value="Genomic_DNA"/>
</dbReference>
<reference evidence="2" key="2">
    <citation type="submission" date="2024-01" db="EMBL/GenBank/DDBJ databases">
        <title>Draft genome sequence of Lactobacillus amylovorus strain TKL145.</title>
        <authorList>
            <person name="Tohno M."/>
            <person name="Tanizawa Y."/>
        </authorList>
    </citation>
    <scope>NUCLEOTIDE SEQUENCE [LARGE SCALE GENOMIC DNA]</scope>
    <source>
        <strain evidence="2">TKL145</strain>
    </source>
</reference>
<accession>A0ABC9VKF9</accession>
<dbReference type="Proteomes" id="UP001437574">
    <property type="component" value="Unassembled WGS sequence"/>
</dbReference>
<protein>
    <submittedName>
        <fullName evidence="1">Uncharacterized protein</fullName>
    </submittedName>
</protein>
<name>A0ABC9VKF9_LACAM</name>
<dbReference type="AlphaFoldDB" id="A0ABC9VKF9"/>
<gene>
    <name evidence="1" type="ORF">LATKL145_02390</name>
</gene>
<proteinExistence type="predicted"/>
<organism evidence="1 2">
    <name type="scientific">Lactobacillus amylovorus subsp. animalium</name>
    <dbReference type="NCBI Taxonomy" id="3378536"/>
    <lineage>
        <taxon>Bacteria</taxon>
        <taxon>Bacillati</taxon>
        <taxon>Bacillota</taxon>
        <taxon>Bacilli</taxon>
        <taxon>Lactobacillales</taxon>
        <taxon>Lactobacillaceae</taxon>
        <taxon>Lactobacillus</taxon>
    </lineage>
</organism>